<name>A0A8X7MIW0_9BASI</name>
<dbReference type="SUPFAM" id="SSF55486">
    <property type="entry name" value="Metalloproteases ('zincins'), catalytic domain"/>
    <property type="match status" value="1"/>
</dbReference>
<dbReference type="Pfam" id="PF05572">
    <property type="entry name" value="Peptidase_M43"/>
    <property type="match status" value="1"/>
</dbReference>
<organism evidence="11 12">
    <name type="scientific">Tilletia controversa</name>
    <name type="common">dwarf bunt fungus</name>
    <dbReference type="NCBI Taxonomy" id="13291"/>
    <lineage>
        <taxon>Eukaryota</taxon>
        <taxon>Fungi</taxon>
        <taxon>Dikarya</taxon>
        <taxon>Basidiomycota</taxon>
        <taxon>Ustilaginomycotina</taxon>
        <taxon>Exobasidiomycetes</taxon>
        <taxon>Tilletiales</taxon>
        <taxon>Tilletiaceae</taxon>
        <taxon>Tilletia</taxon>
    </lineage>
</organism>
<gene>
    <name evidence="11" type="ORF">A4X06_0g9437</name>
</gene>
<feature type="domain" description="Peptidase M43 pregnancy-associated plasma-A" evidence="10">
    <location>
        <begin position="189"/>
        <end position="270"/>
    </location>
</feature>
<evidence type="ECO:0000313" key="11">
    <source>
        <dbReference type="EMBL" id="KAE8236791.1"/>
    </source>
</evidence>
<evidence type="ECO:0000256" key="4">
    <source>
        <dbReference type="ARBA" id="ARBA00022729"/>
    </source>
</evidence>
<reference evidence="11" key="1">
    <citation type="submission" date="2016-04" db="EMBL/GenBank/DDBJ databases">
        <authorList>
            <person name="Nguyen H.D."/>
            <person name="Samba Siva P."/>
            <person name="Cullis J."/>
            <person name="Levesque C.A."/>
            <person name="Hambleton S."/>
        </authorList>
    </citation>
    <scope>NUCLEOTIDE SEQUENCE</scope>
    <source>
        <strain evidence="11">DAOMC 236426</strain>
    </source>
</reference>
<dbReference type="AlphaFoldDB" id="A0A8X7MIW0"/>
<keyword evidence="8" id="KW-1015">Disulfide bond</keyword>
<evidence type="ECO:0000256" key="1">
    <source>
        <dbReference type="ARBA" id="ARBA00008721"/>
    </source>
</evidence>
<evidence type="ECO:0000256" key="7">
    <source>
        <dbReference type="ARBA" id="ARBA00023049"/>
    </source>
</evidence>
<dbReference type="PANTHER" id="PTHR47466">
    <property type="match status" value="1"/>
</dbReference>
<evidence type="ECO:0000256" key="6">
    <source>
        <dbReference type="ARBA" id="ARBA00022833"/>
    </source>
</evidence>
<comment type="similarity">
    <text evidence="1">Belongs to the peptidase M43B family.</text>
</comment>
<dbReference type="EMBL" id="LWDE02002783">
    <property type="protein sequence ID" value="KAE8236791.1"/>
    <property type="molecule type" value="Genomic_DNA"/>
</dbReference>
<dbReference type="GO" id="GO:0006508">
    <property type="term" value="P:proteolysis"/>
    <property type="evidence" value="ECO:0007669"/>
    <property type="project" value="UniProtKB-KW"/>
</dbReference>
<accession>A0A8X7MIW0</accession>
<evidence type="ECO:0000256" key="9">
    <source>
        <dbReference type="SAM" id="SignalP"/>
    </source>
</evidence>
<evidence type="ECO:0000313" key="12">
    <source>
        <dbReference type="Proteomes" id="UP000077684"/>
    </source>
</evidence>
<comment type="caution">
    <text evidence="11">The sequence shown here is derived from an EMBL/GenBank/DDBJ whole genome shotgun (WGS) entry which is preliminary data.</text>
</comment>
<evidence type="ECO:0000259" key="10">
    <source>
        <dbReference type="Pfam" id="PF05572"/>
    </source>
</evidence>
<dbReference type="GO" id="GO:0046872">
    <property type="term" value="F:metal ion binding"/>
    <property type="evidence" value="ECO:0007669"/>
    <property type="project" value="UniProtKB-KW"/>
</dbReference>
<dbReference type="InterPro" id="IPR008754">
    <property type="entry name" value="Peptidase_M43"/>
</dbReference>
<evidence type="ECO:0000256" key="5">
    <source>
        <dbReference type="ARBA" id="ARBA00022801"/>
    </source>
</evidence>
<keyword evidence="4 9" id="KW-0732">Signal</keyword>
<feature type="chain" id="PRO_5036490471" description="Peptidase M43 pregnancy-associated plasma-A domain-containing protein" evidence="9">
    <location>
        <begin position="20"/>
        <end position="278"/>
    </location>
</feature>
<dbReference type="Proteomes" id="UP000077684">
    <property type="component" value="Unassembled WGS sequence"/>
</dbReference>
<dbReference type="GO" id="GO:0008237">
    <property type="term" value="F:metallopeptidase activity"/>
    <property type="evidence" value="ECO:0007669"/>
    <property type="project" value="UniProtKB-KW"/>
</dbReference>
<proteinExistence type="inferred from homology"/>
<reference evidence="11" key="2">
    <citation type="journal article" date="2019" name="IMA Fungus">
        <title>Genome sequencing and comparison of five Tilletia species to identify candidate genes for the detection of regulated species infecting wheat.</title>
        <authorList>
            <person name="Nguyen H.D.T."/>
            <person name="Sultana T."/>
            <person name="Kesanakurti P."/>
            <person name="Hambleton S."/>
        </authorList>
    </citation>
    <scope>NUCLEOTIDE SEQUENCE</scope>
    <source>
        <strain evidence="11">DAOMC 236426</strain>
    </source>
</reference>
<evidence type="ECO:0000256" key="8">
    <source>
        <dbReference type="ARBA" id="ARBA00023157"/>
    </source>
</evidence>
<dbReference type="Gene3D" id="3.40.390.10">
    <property type="entry name" value="Collagenase (Catalytic Domain)"/>
    <property type="match status" value="1"/>
</dbReference>
<keyword evidence="2" id="KW-0645">Protease</keyword>
<dbReference type="PANTHER" id="PTHR47466:SF1">
    <property type="entry name" value="METALLOPROTEASE MEP1 (AFU_ORTHOLOGUE AFUA_1G07730)-RELATED"/>
    <property type="match status" value="1"/>
</dbReference>
<keyword evidence="12" id="KW-1185">Reference proteome</keyword>
<protein>
    <recommendedName>
        <fullName evidence="10">Peptidase M43 pregnancy-associated plasma-A domain-containing protein</fullName>
    </recommendedName>
</protein>
<evidence type="ECO:0000256" key="2">
    <source>
        <dbReference type="ARBA" id="ARBA00022670"/>
    </source>
</evidence>
<keyword evidence="7" id="KW-0482">Metalloprotease</keyword>
<dbReference type="CDD" id="cd04275">
    <property type="entry name" value="ZnMc_pappalysin_like"/>
    <property type="match status" value="1"/>
</dbReference>
<keyword evidence="3" id="KW-0479">Metal-binding</keyword>
<sequence>MKFAVFASILALGAGTALAARGRERVPARRCGTIHFDATAEAKTQQLIKTYSQQAAVEASPNRSIPVYWHTIIGGPTGSIPPSQIQAQINVLNKDYEASGYVFHLVHSDSTNNSDWFHHMDDGTPQERGMKSGLRAGGADALNIYTMGFNDVLGFSVLPQNYSVAPWKDGVVIHYATLPGGSFAPFNLGRTATHEVGHWLGLYHVFEGGCSGDGDFVSDTPPQNGATSGCPTSKDTCPGGGVDSIHNFMDYPDDSCANQFTNGQIMRMHALTQTYRGI</sequence>
<keyword evidence="6" id="KW-0862">Zinc</keyword>
<keyword evidence="5" id="KW-0378">Hydrolase</keyword>
<evidence type="ECO:0000256" key="3">
    <source>
        <dbReference type="ARBA" id="ARBA00022723"/>
    </source>
</evidence>
<dbReference type="InterPro" id="IPR024079">
    <property type="entry name" value="MetalloPept_cat_dom_sf"/>
</dbReference>
<feature type="signal peptide" evidence="9">
    <location>
        <begin position="1"/>
        <end position="19"/>
    </location>
</feature>